<evidence type="ECO:0000313" key="2">
    <source>
        <dbReference type="Proteomes" id="UP000185146"/>
    </source>
</evidence>
<dbReference type="PROSITE" id="PS51257">
    <property type="entry name" value="PROKAR_LIPOPROTEIN"/>
    <property type="match status" value="1"/>
</dbReference>
<evidence type="ECO:0000313" key="1">
    <source>
        <dbReference type="EMBL" id="APO81778.1"/>
    </source>
</evidence>
<name>A0A1L5PNQ3_PSEPU</name>
<dbReference type="AlphaFoldDB" id="A0A1L5PNQ3"/>
<reference evidence="1 2" key="1">
    <citation type="submission" date="2016-12" db="EMBL/GenBank/DDBJ databases">
        <title>Draft Genome Sequence of Mercury Resistant Pseudomonas DRA525.</title>
        <authorList>
            <person name="Drace K.M."/>
        </authorList>
    </citation>
    <scope>NUCLEOTIDE SEQUENCE [LARGE SCALE GENOMIC DNA]</scope>
    <source>
        <strain evidence="1 2">DRA525</strain>
    </source>
</reference>
<protein>
    <submittedName>
        <fullName evidence="1">Phage holin, lambda family</fullName>
    </submittedName>
</protein>
<dbReference type="InterPro" id="IPR006481">
    <property type="entry name" value="Phage_lambda_GpS_holin"/>
</dbReference>
<sequence>MSSMPDKPDTWAVALAWLSQHSPLLYAAGLSCAMAVLRITYGGGTRRQMLVEGAICGGLTLTIISGFEFFGLPQSMAAFVGGWVGLLGVEKVRAIADRVTDFKLPSRKPE</sequence>
<proteinExistence type="predicted"/>
<dbReference type="EMBL" id="CP018743">
    <property type="protein sequence ID" value="APO81778.1"/>
    <property type="molecule type" value="Genomic_DNA"/>
</dbReference>
<dbReference type="NCBIfam" id="TIGR01594">
    <property type="entry name" value="holin_lambda"/>
    <property type="match status" value="1"/>
</dbReference>
<dbReference type="Pfam" id="PF05106">
    <property type="entry name" value="Phage_holin_3_1"/>
    <property type="match status" value="1"/>
</dbReference>
<dbReference type="RefSeq" id="WP_075044689.1">
    <property type="nucleotide sequence ID" value="NZ_CP018743.1"/>
</dbReference>
<dbReference type="Proteomes" id="UP000185146">
    <property type="component" value="Chromosome"/>
</dbReference>
<organism evidence="1 2">
    <name type="scientific">Pseudomonas putida</name>
    <name type="common">Arthrobacter siderocapsulatus</name>
    <dbReference type="NCBI Taxonomy" id="303"/>
    <lineage>
        <taxon>Bacteria</taxon>
        <taxon>Pseudomonadati</taxon>
        <taxon>Pseudomonadota</taxon>
        <taxon>Gammaproteobacteria</taxon>
        <taxon>Pseudomonadales</taxon>
        <taxon>Pseudomonadaceae</taxon>
        <taxon>Pseudomonas</taxon>
    </lineage>
</organism>
<gene>
    <name evidence="1" type="ORF">BL240_10115</name>
</gene>
<accession>A0A1L5PNQ3</accession>